<evidence type="ECO:0000259" key="3">
    <source>
        <dbReference type="PROSITE" id="PS50977"/>
    </source>
</evidence>
<evidence type="ECO:0000256" key="2">
    <source>
        <dbReference type="PROSITE-ProRule" id="PRU00335"/>
    </source>
</evidence>
<dbReference type="Gene3D" id="1.10.357.10">
    <property type="entry name" value="Tetracycline Repressor, domain 2"/>
    <property type="match status" value="1"/>
</dbReference>
<gene>
    <name evidence="4" type="ORF">SAMN04487909_14339</name>
</gene>
<name>A0A1G9A0F6_ANEMI</name>
<dbReference type="InterPro" id="IPR001647">
    <property type="entry name" value="HTH_TetR"/>
</dbReference>
<proteinExistence type="predicted"/>
<dbReference type="InterPro" id="IPR050624">
    <property type="entry name" value="HTH-type_Tx_Regulator"/>
</dbReference>
<feature type="DNA-binding region" description="H-T-H motif" evidence="2">
    <location>
        <begin position="36"/>
        <end position="55"/>
    </location>
</feature>
<dbReference type="PANTHER" id="PTHR43479">
    <property type="entry name" value="ACREF/ENVCD OPERON REPRESSOR-RELATED"/>
    <property type="match status" value="1"/>
</dbReference>
<evidence type="ECO:0000313" key="4">
    <source>
        <dbReference type="EMBL" id="SDK20741.1"/>
    </source>
</evidence>
<reference evidence="4 5" key="1">
    <citation type="submission" date="2016-10" db="EMBL/GenBank/DDBJ databases">
        <authorList>
            <person name="de Groot N.N."/>
        </authorList>
    </citation>
    <scope>NUCLEOTIDE SEQUENCE [LARGE SCALE GENOMIC DNA]</scope>
    <source>
        <strain evidence="4 5">DSM 2895</strain>
    </source>
</reference>
<evidence type="ECO:0000256" key="1">
    <source>
        <dbReference type="ARBA" id="ARBA00023125"/>
    </source>
</evidence>
<organism evidence="4 5">
    <name type="scientific">Aneurinibacillus migulanus</name>
    <name type="common">Bacillus migulanus</name>
    <dbReference type="NCBI Taxonomy" id="47500"/>
    <lineage>
        <taxon>Bacteria</taxon>
        <taxon>Bacillati</taxon>
        <taxon>Bacillota</taxon>
        <taxon>Bacilli</taxon>
        <taxon>Bacillales</taxon>
        <taxon>Paenibacillaceae</taxon>
        <taxon>Aneurinibacillus group</taxon>
        <taxon>Aneurinibacillus</taxon>
    </lineage>
</organism>
<dbReference type="PROSITE" id="PS50977">
    <property type="entry name" value="HTH_TETR_2"/>
    <property type="match status" value="1"/>
</dbReference>
<dbReference type="PANTHER" id="PTHR43479:SF11">
    <property type="entry name" value="ACREF_ENVCD OPERON REPRESSOR-RELATED"/>
    <property type="match status" value="1"/>
</dbReference>
<dbReference type="GO" id="GO:0003677">
    <property type="term" value="F:DNA binding"/>
    <property type="evidence" value="ECO:0007669"/>
    <property type="project" value="UniProtKB-UniRule"/>
</dbReference>
<dbReference type="RefSeq" id="WP_052811688.1">
    <property type="nucleotide sequence ID" value="NZ_BJOA01000244.1"/>
</dbReference>
<dbReference type="PRINTS" id="PR00455">
    <property type="entry name" value="HTHTETR"/>
</dbReference>
<dbReference type="SUPFAM" id="SSF48498">
    <property type="entry name" value="Tetracyclin repressor-like, C-terminal domain"/>
    <property type="match status" value="1"/>
</dbReference>
<dbReference type="AlphaFoldDB" id="A0A1G9A0F6"/>
<sequence>MTPRTKEQNEAIRKQRIYQIRNTAAEVYLEKGMNMEMGDIAKKAGLGRGTVYHYYNNKISLIEDLLIEAFEEAKKTTVETLNTHEPPLIRLEQYAKRQLGSWVQQPFVFILFKNLFQSEPIPIQNYNELLKNFHTYLYNPVTQAIEEGIHSGQFISIESGTIVKLFFGTLIGTATSYIGKNDDSDETDNANWINDVITVLFKGLKA</sequence>
<accession>A0A1G9A0F6</accession>
<protein>
    <submittedName>
        <fullName evidence="4">Transcriptional regulator, TetR family</fullName>
    </submittedName>
</protein>
<dbReference type="EMBL" id="FNED01000043">
    <property type="protein sequence ID" value="SDK20741.1"/>
    <property type="molecule type" value="Genomic_DNA"/>
</dbReference>
<dbReference type="Pfam" id="PF00440">
    <property type="entry name" value="TetR_N"/>
    <property type="match status" value="1"/>
</dbReference>
<feature type="domain" description="HTH tetR-type" evidence="3">
    <location>
        <begin position="14"/>
        <end position="73"/>
    </location>
</feature>
<dbReference type="Gene3D" id="1.10.10.60">
    <property type="entry name" value="Homeodomain-like"/>
    <property type="match status" value="1"/>
</dbReference>
<dbReference type="SUPFAM" id="SSF46689">
    <property type="entry name" value="Homeodomain-like"/>
    <property type="match status" value="1"/>
</dbReference>
<dbReference type="Proteomes" id="UP000182836">
    <property type="component" value="Unassembled WGS sequence"/>
</dbReference>
<evidence type="ECO:0000313" key="5">
    <source>
        <dbReference type="Proteomes" id="UP000182836"/>
    </source>
</evidence>
<keyword evidence="1 2" id="KW-0238">DNA-binding</keyword>
<dbReference type="OrthoDB" id="2720430at2"/>
<dbReference type="InterPro" id="IPR009057">
    <property type="entry name" value="Homeodomain-like_sf"/>
</dbReference>
<dbReference type="InterPro" id="IPR036271">
    <property type="entry name" value="Tet_transcr_reg_TetR-rel_C_sf"/>
</dbReference>
<dbReference type="GeneID" id="42307203"/>